<name>A0A0E3YEK6_9BURK</name>
<dbReference type="KEGG" id="pox:MB84_20680"/>
<dbReference type="HOGENOM" id="CLU_1625474_0_0_4"/>
<dbReference type="CDD" id="cd21173">
    <property type="entry name" value="NucC-like"/>
    <property type="match status" value="1"/>
</dbReference>
<gene>
    <name evidence="2" type="ORF">MB84_20680</name>
</gene>
<reference evidence="2" key="1">
    <citation type="submission" date="2016-06" db="EMBL/GenBank/DDBJ databases">
        <title>Pandoraea oxalativorans DSM 23570 Genome Sequencing.</title>
        <authorList>
            <person name="Ee R."/>
            <person name="Lim Y.-L."/>
            <person name="Yong D."/>
            <person name="Yin W.-F."/>
            <person name="Chan K.-G."/>
        </authorList>
    </citation>
    <scope>NUCLEOTIDE SEQUENCE</scope>
    <source>
        <strain evidence="2">DSM 23570</strain>
    </source>
</reference>
<dbReference type="InterPro" id="IPR046537">
    <property type="entry name" value="DUF6602"/>
</dbReference>
<proteinExistence type="predicted"/>
<dbReference type="Proteomes" id="UP000035050">
    <property type="component" value="Chromosome"/>
</dbReference>
<evidence type="ECO:0000313" key="3">
    <source>
        <dbReference type="Proteomes" id="UP000035050"/>
    </source>
</evidence>
<evidence type="ECO:0000313" key="2">
    <source>
        <dbReference type="EMBL" id="AKC71361.1"/>
    </source>
</evidence>
<dbReference type="OrthoDB" id="9110804at2"/>
<keyword evidence="3" id="KW-1185">Reference proteome</keyword>
<dbReference type="EMBL" id="CP011253">
    <property type="protein sequence ID" value="AKC71361.1"/>
    <property type="molecule type" value="Genomic_DNA"/>
</dbReference>
<accession>A0A0E3YEK6</accession>
<protein>
    <recommendedName>
        <fullName evidence="1">DUF6602 domain-containing protein</fullName>
    </recommendedName>
</protein>
<organism evidence="2 3">
    <name type="scientific">Pandoraea oxalativorans</name>
    <dbReference type="NCBI Taxonomy" id="573737"/>
    <lineage>
        <taxon>Bacteria</taxon>
        <taxon>Pseudomonadati</taxon>
        <taxon>Pseudomonadota</taxon>
        <taxon>Betaproteobacteria</taxon>
        <taxon>Burkholderiales</taxon>
        <taxon>Burkholderiaceae</taxon>
        <taxon>Pandoraea</taxon>
    </lineage>
</organism>
<sequence length="163" mass="17690">MADKNQFQAILRAKVISAIEHAKATAGLTHQGVKGAVLEILVGQLFRPLLPADIGIGTGQIVESYTGRLSGQIDIILYDRSILPPILLDDKIGVFPIESVLYAIEVKTTLTASELASAHESAKDLQMNFGYLPGLRKEGKVVDTHQIEKVRTVICVEDGSLRK</sequence>
<dbReference type="PATRIC" id="fig|573737.6.peg.5124"/>
<evidence type="ECO:0000259" key="1">
    <source>
        <dbReference type="Pfam" id="PF20247"/>
    </source>
</evidence>
<feature type="domain" description="DUF6602" evidence="1">
    <location>
        <begin position="25"/>
        <end position="125"/>
    </location>
</feature>
<dbReference type="Pfam" id="PF20247">
    <property type="entry name" value="DUF6602"/>
    <property type="match status" value="1"/>
</dbReference>
<dbReference type="AlphaFoldDB" id="A0A0E3YEK6"/>
<dbReference type="RefSeq" id="WP_046292502.1">
    <property type="nucleotide sequence ID" value="NZ_CP011253.3"/>
</dbReference>